<protein>
    <submittedName>
        <fullName evidence="2">Uncharacterized protein</fullName>
    </submittedName>
</protein>
<accession>A0A1H8F065</accession>
<dbReference type="Proteomes" id="UP000198942">
    <property type="component" value="Unassembled WGS sequence"/>
</dbReference>
<keyword evidence="3" id="KW-1185">Reference proteome</keyword>
<sequence length="76" mass="8866">MNTKEKFKLAKGNAPKGVQHPENFTMNEFIAREQATQPKGKKYLFYLLIVLTLLWAIIKLPYTILIGIYNRFKPHS</sequence>
<evidence type="ECO:0000313" key="2">
    <source>
        <dbReference type="EMBL" id="SEN25142.1"/>
    </source>
</evidence>
<keyword evidence="1" id="KW-1133">Transmembrane helix</keyword>
<dbReference type="EMBL" id="FOCL01000002">
    <property type="protein sequence ID" value="SEN25142.1"/>
    <property type="molecule type" value="Genomic_DNA"/>
</dbReference>
<keyword evidence="1" id="KW-0472">Membrane</keyword>
<dbReference type="RefSeq" id="WP_091210246.1">
    <property type="nucleotide sequence ID" value="NZ_FOCL01000002.1"/>
</dbReference>
<name>A0A1H8F065_9SPHI</name>
<proteinExistence type="predicted"/>
<gene>
    <name evidence="2" type="ORF">SAMN05192574_102911</name>
</gene>
<evidence type="ECO:0000313" key="3">
    <source>
        <dbReference type="Proteomes" id="UP000198942"/>
    </source>
</evidence>
<keyword evidence="1" id="KW-0812">Transmembrane</keyword>
<feature type="transmembrane region" description="Helical" evidence="1">
    <location>
        <begin position="43"/>
        <end position="69"/>
    </location>
</feature>
<dbReference type="STRING" id="551995.SAMN05192574_102911"/>
<organism evidence="2 3">
    <name type="scientific">Mucilaginibacter gossypiicola</name>
    <dbReference type="NCBI Taxonomy" id="551995"/>
    <lineage>
        <taxon>Bacteria</taxon>
        <taxon>Pseudomonadati</taxon>
        <taxon>Bacteroidota</taxon>
        <taxon>Sphingobacteriia</taxon>
        <taxon>Sphingobacteriales</taxon>
        <taxon>Sphingobacteriaceae</taxon>
        <taxon>Mucilaginibacter</taxon>
    </lineage>
</organism>
<reference evidence="3" key="1">
    <citation type="submission" date="2016-10" db="EMBL/GenBank/DDBJ databases">
        <authorList>
            <person name="Varghese N."/>
            <person name="Submissions S."/>
        </authorList>
    </citation>
    <scope>NUCLEOTIDE SEQUENCE [LARGE SCALE GENOMIC DNA]</scope>
    <source>
        <strain evidence="3">Gh-48</strain>
    </source>
</reference>
<dbReference type="AlphaFoldDB" id="A0A1H8F065"/>
<evidence type="ECO:0000256" key="1">
    <source>
        <dbReference type="SAM" id="Phobius"/>
    </source>
</evidence>